<dbReference type="EMBL" id="QYSE01000001">
    <property type="protein sequence ID" value="RJF37455.1"/>
    <property type="molecule type" value="Genomic_DNA"/>
</dbReference>
<dbReference type="SUPFAM" id="SSF52402">
    <property type="entry name" value="Adenine nucleotide alpha hydrolases-like"/>
    <property type="match status" value="1"/>
</dbReference>
<comment type="caution">
    <text evidence="6">The sequence shown here is derived from an EMBL/GenBank/DDBJ whole genome shotgun (WGS) entry which is preliminary data.</text>
</comment>
<dbReference type="InterPro" id="IPR029055">
    <property type="entry name" value="Ntn_hydrolases_N"/>
</dbReference>
<feature type="domain" description="Asparagine synthetase" evidence="4">
    <location>
        <begin position="236"/>
        <end position="311"/>
    </location>
</feature>
<dbReference type="Proteomes" id="UP000265938">
    <property type="component" value="Unassembled WGS sequence"/>
</dbReference>
<reference evidence="6 7" key="1">
    <citation type="submission" date="2018-09" db="EMBL/GenBank/DDBJ databases">
        <title>Identification of marine bacteria producing industrial enzymes.</title>
        <authorList>
            <person name="Cheng T.H."/>
            <person name="Saidin J."/>
            <person name="Muhd D.D."/>
            <person name="Isa M.N.M."/>
            <person name="Bakar M.F.A."/>
            <person name="Ismail N."/>
        </authorList>
    </citation>
    <scope>NUCLEOTIDE SEQUENCE [LARGE SCALE GENOMIC DNA]</scope>
    <source>
        <strain evidence="6 7">MNAD 1.6</strain>
    </source>
</reference>
<organism evidence="6 7">
    <name type="scientific">Pseudoalteromonas gelatinilytica</name>
    <dbReference type="NCBI Taxonomy" id="1703256"/>
    <lineage>
        <taxon>Bacteria</taxon>
        <taxon>Pseudomonadati</taxon>
        <taxon>Pseudomonadota</taxon>
        <taxon>Gammaproteobacteria</taxon>
        <taxon>Alteromonadales</taxon>
        <taxon>Pseudoalteromonadaceae</taxon>
        <taxon>Pseudoalteromonas</taxon>
    </lineage>
</organism>
<dbReference type="InterPro" id="IPR017932">
    <property type="entry name" value="GATase_2_dom"/>
</dbReference>
<dbReference type="InterPro" id="IPR051786">
    <property type="entry name" value="ASN_synthetase/amidase"/>
</dbReference>
<name>A0A3A3EMP7_9GAMM</name>
<protein>
    <recommendedName>
        <fullName evidence="2">asparagine synthase (glutamine-hydrolyzing)</fullName>
        <ecNumber evidence="2">6.3.5.4</ecNumber>
    </recommendedName>
</protein>
<dbReference type="Pfam" id="PF00733">
    <property type="entry name" value="Asn_synthase"/>
    <property type="match status" value="1"/>
</dbReference>
<dbReference type="EC" id="6.3.5.4" evidence="2"/>
<feature type="domain" description="Glutamine amidotransferase type-2" evidence="5">
    <location>
        <begin position="101"/>
        <end position="161"/>
    </location>
</feature>
<dbReference type="Pfam" id="PF13537">
    <property type="entry name" value="GATase_7"/>
    <property type="match status" value="1"/>
</dbReference>
<evidence type="ECO:0000256" key="3">
    <source>
        <dbReference type="ARBA" id="ARBA00048741"/>
    </source>
</evidence>
<dbReference type="PANTHER" id="PTHR43284:SF1">
    <property type="entry name" value="ASPARAGINE SYNTHETASE"/>
    <property type="match status" value="1"/>
</dbReference>
<dbReference type="AlphaFoldDB" id="A0A3A3EMP7"/>
<comment type="catalytic activity">
    <reaction evidence="3">
        <text>L-aspartate + L-glutamine + ATP + H2O = L-asparagine + L-glutamate + AMP + diphosphate + H(+)</text>
        <dbReference type="Rhea" id="RHEA:12228"/>
        <dbReference type="ChEBI" id="CHEBI:15377"/>
        <dbReference type="ChEBI" id="CHEBI:15378"/>
        <dbReference type="ChEBI" id="CHEBI:29985"/>
        <dbReference type="ChEBI" id="CHEBI:29991"/>
        <dbReference type="ChEBI" id="CHEBI:30616"/>
        <dbReference type="ChEBI" id="CHEBI:33019"/>
        <dbReference type="ChEBI" id="CHEBI:58048"/>
        <dbReference type="ChEBI" id="CHEBI:58359"/>
        <dbReference type="ChEBI" id="CHEBI:456215"/>
        <dbReference type="EC" id="6.3.5.4"/>
    </reaction>
</comment>
<dbReference type="SUPFAM" id="SSF56235">
    <property type="entry name" value="N-terminal nucleophile aminohydrolases (Ntn hydrolases)"/>
    <property type="match status" value="1"/>
</dbReference>
<accession>A0A3A3EMP7</accession>
<proteinExistence type="predicted"/>
<evidence type="ECO:0000313" key="7">
    <source>
        <dbReference type="Proteomes" id="UP000265938"/>
    </source>
</evidence>
<dbReference type="Gene3D" id="3.60.20.10">
    <property type="entry name" value="Glutamine Phosphoribosylpyrophosphate, subunit 1, domain 1"/>
    <property type="match status" value="1"/>
</dbReference>
<dbReference type="GO" id="GO:0006529">
    <property type="term" value="P:asparagine biosynthetic process"/>
    <property type="evidence" value="ECO:0007669"/>
    <property type="project" value="InterPro"/>
</dbReference>
<evidence type="ECO:0000256" key="1">
    <source>
        <dbReference type="ARBA" id="ARBA00005187"/>
    </source>
</evidence>
<gene>
    <name evidence="6" type="ORF">D4741_05120</name>
</gene>
<dbReference type="InterPro" id="IPR014729">
    <property type="entry name" value="Rossmann-like_a/b/a_fold"/>
</dbReference>
<dbReference type="PANTHER" id="PTHR43284">
    <property type="entry name" value="ASPARAGINE SYNTHETASE (GLUTAMINE-HYDROLYZING)"/>
    <property type="match status" value="1"/>
</dbReference>
<evidence type="ECO:0000256" key="2">
    <source>
        <dbReference type="ARBA" id="ARBA00012737"/>
    </source>
</evidence>
<sequence length="571" mass="65773">MACNFTCKLANEKVVNMAVIAGYIQFNELGKTEFHYINQIADVFNRYKKADVQRFDCNNGAIFHYDFDAYQQASWLQTESQIATLIGHPLLSSSRSDDLKAMAKTASLNTCLQQCEGVFSFCQFNSQLGSLVLATDPLGLKPFYTLKTAQGLLFSTNLGIFKQLSIELESDAEALTELAVLGYPLLDHTPYKNIKCSYPGEILRFDASHGVVKQRYFDWVALAKQNREVTDAIEGVTQAFRSVVTKAMHTDKKVLSTLSGGLDSRLINCELLRQGVELKSFNFSQSDSQDLYCAKQYASQNALKLEVVQVRDTQKLSVEQRLGKYWRKAHHNEYKTVSRPQISWSGNGGSVGLGAVFYGDAIYEAAKENNLDKLIQAYLDQQYAYLPKSVVHNASMLQQKLIDNLKLSFKPLAELPLEKAFQLFLLLNDQHHHLSIPNEQVCEFKMEFFHPFYSWKVLQYPLAVPVEYVRKHRFYQRWLKTSYPRAMLAPWQAYPGHMPCPIKVNYQSQWQFNNNNLMRFGELFKLWYEIMRFDRHQLIKRSHFTALCLLQLAHLKNAQPNIRIAQRFCQW</sequence>
<evidence type="ECO:0000313" key="6">
    <source>
        <dbReference type="EMBL" id="RJF37455.1"/>
    </source>
</evidence>
<dbReference type="InterPro" id="IPR001962">
    <property type="entry name" value="Asn_synthase"/>
</dbReference>
<dbReference type="Gene3D" id="3.40.50.620">
    <property type="entry name" value="HUPs"/>
    <property type="match status" value="1"/>
</dbReference>
<dbReference type="GO" id="GO:0004066">
    <property type="term" value="F:asparagine synthase (glutamine-hydrolyzing) activity"/>
    <property type="evidence" value="ECO:0007669"/>
    <property type="project" value="UniProtKB-EC"/>
</dbReference>
<evidence type="ECO:0000259" key="4">
    <source>
        <dbReference type="Pfam" id="PF00733"/>
    </source>
</evidence>
<comment type="pathway">
    <text evidence="1">Amino-acid biosynthesis; L-asparagine biosynthesis; L-asparagine from L-aspartate (L-Gln route): step 1/1.</text>
</comment>
<evidence type="ECO:0000259" key="5">
    <source>
        <dbReference type="Pfam" id="PF13537"/>
    </source>
</evidence>